<organism evidence="2 3">
    <name type="scientific">Artemisia annua</name>
    <name type="common">Sweet wormwood</name>
    <dbReference type="NCBI Taxonomy" id="35608"/>
    <lineage>
        <taxon>Eukaryota</taxon>
        <taxon>Viridiplantae</taxon>
        <taxon>Streptophyta</taxon>
        <taxon>Embryophyta</taxon>
        <taxon>Tracheophyta</taxon>
        <taxon>Spermatophyta</taxon>
        <taxon>Magnoliopsida</taxon>
        <taxon>eudicotyledons</taxon>
        <taxon>Gunneridae</taxon>
        <taxon>Pentapetalae</taxon>
        <taxon>asterids</taxon>
        <taxon>campanulids</taxon>
        <taxon>Asterales</taxon>
        <taxon>Asteraceae</taxon>
        <taxon>Asteroideae</taxon>
        <taxon>Anthemideae</taxon>
        <taxon>Artemisiinae</taxon>
        <taxon>Artemisia</taxon>
    </lineage>
</organism>
<reference evidence="2 3" key="1">
    <citation type="journal article" date="2018" name="Mol. Plant">
        <title>The genome of Artemisia annua provides insight into the evolution of Asteraceae family and artemisinin biosynthesis.</title>
        <authorList>
            <person name="Shen Q."/>
            <person name="Zhang L."/>
            <person name="Liao Z."/>
            <person name="Wang S."/>
            <person name="Yan T."/>
            <person name="Shi P."/>
            <person name="Liu M."/>
            <person name="Fu X."/>
            <person name="Pan Q."/>
            <person name="Wang Y."/>
            <person name="Lv Z."/>
            <person name="Lu X."/>
            <person name="Zhang F."/>
            <person name="Jiang W."/>
            <person name="Ma Y."/>
            <person name="Chen M."/>
            <person name="Hao X."/>
            <person name="Li L."/>
            <person name="Tang Y."/>
            <person name="Lv G."/>
            <person name="Zhou Y."/>
            <person name="Sun X."/>
            <person name="Brodelius P.E."/>
            <person name="Rose J.K.C."/>
            <person name="Tang K."/>
        </authorList>
    </citation>
    <scope>NUCLEOTIDE SEQUENCE [LARGE SCALE GENOMIC DNA]</scope>
    <source>
        <strain evidence="3">cv. Huhao1</strain>
        <tissue evidence="2">Leaf</tissue>
    </source>
</reference>
<sequence length="329" mass="36972">MLDSCSVAINRNTRARVSIFRGFLCARIQWLKDPSASAFLLMLVVQRDDEKDGKELGPGMIRVFCVKDFRLEDDDRKLGPLFSSSGTVDIAKVIYNKDSDQSRGFGFVIMSTIEKATKRAFEELYMQEGPQVFYIIPWRTFNLSNNQRHEIWKVVEKLLTDNQVCEVQTGGDVSTAVVLYLAEREIIIKDLLDADMNNNGFLRSKEIQTDDVGRPDSMTVAPPLGPQVDGIVVLGEDGFNTEKISCLSNQMQRRSSKSKEKGGRKMEFSVLQVKENAVGAEWYGTSIVFVFRIMLFGYMLMRVFGTVCRNCLLADHAAVDSSSPVSAQL</sequence>
<evidence type="ECO:0000313" key="3">
    <source>
        <dbReference type="Proteomes" id="UP000245207"/>
    </source>
</evidence>
<feature type="transmembrane region" description="Helical" evidence="1">
    <location>
        <begin position="282"/>
        <end position="300"/>
    </location>
</feature>
<protein>
    <submittedName>
        <fullName evidence="2">31 kDa ribonucleoprotein, chloroplastic</fullName>
    </submittedName>
</protein>
<gene>
    <name evidence="2" type="ORF">CTI12_AA535750</name>
</gene>
<comment type="caution">
    <text evidence="2">The sequence shown here is derived from an EMBL/GenBank/DDBJ whole genome shotgun (WGS) entry which is preliminary data.</text>
</comment>
<dbReference type="OrthoDB" id="439808at2759"/>
<dbReference type="AlphaFoldDB" id="A0A2U1L310"/>
<name>A0A2U1L310_ARTAN</name>
<evidence type="ECO:0000256" key="1">
    <source>
        <dbReference type="SAM" id="Phobius"/>
    </source>
</evidence>
<dbReference type="STRING" id="35608.A0A2U1L310"/>
<dbReference type="GO" id="GO:1990904">
    <property type="term" value="C:ribonucleoprotein complex"/>
    <property type="evidence" value="ECO:0007669"/>
    <property type="project" value="UniProtKB-KW"/>
</dbReference>
<keyword evidence="2" id="KW-0687">Ribonucleoprotein</keyword>
<accession>A0A2U1L310</accession>
<dbReference type="InterPro" id="IPR012677">
    <property type="entry name" value="Nucleotide-bd_a/b_plait_sf"/>
</dbReference>
<dbReference type="SUPFAM" id="SSF54928">
    <property type="entry name" value="RNA-binding domain, RBD"/>
    <property type="match status" value="1"/>
</dbReference>
<keyword evidence="1" id="KW-0812">Transmembrane</keyword>
<dbReference type="InterPro" id="IPR035979">
    <property type="entry name" value="RBD_domain_sf"/>
</dbReference>
<keyword evidence="1" id="KW-0472">Membrane</keyword>
<keyword evidence="1" id="KW-1133">Transmembrane helix</keyword>
<evidence type="ECO:0000313" key="2">
    <source>
        <dbReference type="EMBL" id="PWA43364.1"/>
    </source>
</evidence>
<proteinExistence type="predicted"/>
<dbReference type="EMBL" id="PKPP01011859">
    <property type="protein sequence ID" value="PWA43364.1"/>
    <property type="molecule type" value="Genomic_DNA"/>
</dbReference>
<dbReference type="GO" id="GO:0003676">
    <property type="term" value="F:nucleic acid binding"/>
    <property type="evidence" value="ECO:0007669"/>
    <property type="project" value="InterPro"/>
</dbReference>
<dbReference type="Gene3D" id="3.30.70.330">
    <property type="match status" value="1"/>
</dbReference>
<keyword evidence="3" id="KW-1185">Reference proteome</keyword>
<dbReference type="Proteomes" id="UP000245207">
    <property type="component" value="Unassembled WGS sequence"/>
</dbReference>